<keyword evidence="7" id="KW-0695">RNA-directed DNA polymerase</keyword>
<protein>
    <submittedName>
        <fullName evidence="12">Retrovirus-related Pol polyprotein</fullName>
    </submittedName>
</protein>
<keyword evidence="13" id="KW-1185">Reference proteome</keyword>
<keyword evidence="8" id="KW-0863">Zinc-finger</keyword>
<dbReference type="SMART" id="SM00343">
    <property type="entry name" value="ZnF_C2HC"/>
    <property type="match status" value="1"/>
</dbReference>
<evidence type="ECO:0000256" key="2">
    <source>
        <dbReference type="ARBA" id="ARBA00022679"/>
    </source>
</evidence>
<dbReference type="Gene3D" id="4.10.60.10">
    <property type="entry name" value="Zinc finger, CCHC-type"/>
    <property type="match status" value="1"/>
</dbReference>
<dbReference type="InterPro" id="IPR001969">
    <property type="entry name" value="Aspartic_peptidase_AS"/>
</dbReference>
<evidence type="ECO:0000259" key="11">
    <source>
        <dbReference type="PROSITE" id="PS50878"/>
    </source>
</evidence>
<evidence type="ECO:0000256" key="4">
    <source>
        <dbReference type="ARBA" id="ARBA00022722"/>
    </source>
</evidence>
<dbReference type="GO" id="GO:0003964">
    <property type="term" value="F:RNA-directed DNA polymerase activity"/>
    <property type="evidence" value="ECO:0007669"/>
    <property type="project" value="UniProtKB-KW"/>
</dbReference>
<keyword evidence="8" id="KW-0862">Zinc</keyword>
<organism evidence="12 13">
    <name type="scientific">Thelohanellus kitauei</name>
    <name type="common">Myxosporean</name>
    <dbReference type="NCBI Taxonomy" id="669202"/>
    <lineage>
        <taxon>Eukaryota</taxon>
        <taxon>Metazoa</taxon>
        <taxon>Cnidaria</taxon>
        <taxon>Myxozoa</taxon>
        <taxon>Myxosporea</taxon>
        <taxon>Bivalvulida</taxon>
        <taxon>Platysporina</taxon>
        <taxon>Myxobolidae</taxon>
        <taxon>Thelohanellus</taxon>
    </lineage>
</organism>
<dbReference type="InterPro" id="IPR043128">
    <property type="entry name" value="Rev_trsase/Diguanyl_cyclase"/>
</dbReference>
<dbReference type="PROSITE" id="PS50878">
    <property type="entry name" value="RT_POL"/>
    <property type="match status" value="1"/>
</dbReference>
<dbReference type="InterPro" id="IPR001878">
    <property type="entry name" value="Znf_CCHC"/>
</dbReference>
<evidence type="ECO:0000313" key="13">
    <source>
        <dbReference type="Proteomes" id="UP000031668"/>
    </source>
</evidence>
<keyword evidence="9" id="KW-0175">Coiled coil</keyword>
<dbReference type="OMA" id="MIRYDIT"/>
<dbReference type="PROSITE" id="PS00141">
    <property type="entry name" value="ASP_PROTEASE"/>
    <property type="match status" value="1"/>
</dbReference>
<keyword evidence="2" id="KW-0808">Transferase</keyword>
<sequence>MAWSANVSLKIQPFDGKLDFLPWLRKFELMISGSELKASELKRELLLALDQRVFEDLVALKVDEHDYDSITKFLGCRYSRHLSRAEAQKMLICRAQSLDETYQEYAVAIKKLFDAAFPGSPDDHVIPYFVKGLQNTEVRKAILKSNCNSLWDAVDIATEAYKIEECAKSNEHETLCSTIGRHKSSEESKIQQLEQKVQTLTMELASIRSKQLRECFRCHKLGHISRECTSQYNPQRGYRKSFYIRRGAPTVGVRYNGRTVNAMIDTGASVSMIRYDITTDDLNINNKRKTNVLMANGLSCETLGEIDITLEISDLFFTHKFLVSKNLVAPIILGADFLFNYCSFINFHSDQIVIEGRKIQLKTDTKIEANSINNYNINNLIESMISTCDLKCSVKNELRNMLISYEDIFSTEDFDVGKCSGWEHEIITGDVHPVKENYRRLPVHKINDLKSIIDKLLEKNIIRPSKSAWSSPVVIVNKKSGGIRLCIDYRSLNNLTVTDAYPIPRIDETLDRLHGVQWFSCFDFACGYWQIPIVEKDKAKTAFATPLGFYEFNVMPFGLKNAPATFQRAMESIFSAVNSNNILIYLDDIVIYSNTEEEHLNALNDIFKVIRGSGMKIKPQKCSIFKPEVKYLGYLVGRDGVKVDPEKSKVVRAWKKPANEKELLKFLGFCNYYRHFIKDYAELEKSLRKIRLDL</sequence>
<keyword evidence="8" id="KW-0479">Metal-binding</keyword>
<dbReference type="PANTHER" id="PTHR37984">
    <property type="entry name" value="PROTEIN CBG26694"/>
    <property type="match status" value="1"/>
</dbReference>
<dbReference type="SUPFAM" id="SSF57756">
    <property type="entry name" value="Retrovirus zinc finger-like domains"/>
    <property type="match status" value="1"/>
</dbReference>
<comment type="caution">
    <text evidence="12">The sequence shown here is derived from an EMBL/GenBank/DDBJ whole genome shotgun (WGS) entry which is preliminary data.</text>
</comment>
<dbReference type="PROSITE" id="PS50158">
    <property type="entry name" value="ZF_CCHC"/>
    <property type="match status" value="1"/>
</dbReference>
<evidence type="ECO:0000256" key="5">
    <source>
        <dbReference type="ARBA" id="ARBA00022759"/>
    </source>
</evidence>
<dbReference type="GO" id="GO:0008270">
    <property type="term" value="F:zinc ion binding"/>
    <property type="evidence" value="ECO:0007669"/>
    <property type="project" value="UniProtKB-KW"/>
</dbReference>
<keyword evidence="5" id="KW-0255">Endonuclease</keyword>
<evidence type="ECO:0000256" key="7">
    <source>
        <dbReference type="ARBA" id="ARBA00022918"/>
    </source>
</evidence>
<dbReference type="Pfam" id="PF00078">
    <property type="entry name" value="RVT_1"/>
    <property type="match status" value="1"/>
</dbReference>
<dbReference type="SUPFAM" id="SSF50630">
    <property type="entry name" value="Acid proteases"/>
    <property type="match status" value="1"/>
</dbReference>
<dbReference type="Proteomes" id="UP000031668">
    <property type="component" value="Unassembled WGS sequence"/>
</dbReference>
<evidence type="ECO:0000313" key="12">
    <source>
        <dbReference type="EMBL" id="KII68714.1"/>
    </source>
</evidence>
<dbReference type="Gene3D" id="3.30.70.270">
    <property type="match status" value="2"/>
</dbReference>
<dbReference type="Pfam" id="PF00098">
    <property type="entry name" value="zf-CCHC"/>
    <property type="match status" value="1"/>
</dbReference>
<dbReference type="InterPro" id="IPR043502">
    <property type="entry name" value="DNA/RNA_pol_sf"/>
</dbReference>
<feature type="domain" description="Reverse transcriptase" evidence="11">
    <location>
        <begin position="457"/>
        <end position="636"/>
    </location>
</feature>
<dbReference type="Pfam" id="PF13975">
    <property type="entry name" value="gag-asp_proteas"/>
    <property type="match status" value="1"/>
</dbReference>
<feature type="domain" description="CCHC-type" evidence="10">
    <location>
        <begin position="215"/>
        <end position="230"/>
    </location>
</feature>
<keyword evidence="3" id="KW-0548">Nucleotidyltransferase</keyword>
<dbReference type="GO" id="GO:0006508">
    <property type="term" value="P:proteolysis"/>
    <property type="evidence" value="ECO:0007669"/>
    <property type="project" value="UniProtKB-KW"/>
</dbReference>
<dbReference type="InterPro" id="IPR021109">
    <property type="entry name" value="Peptidase_aspartic_dom_sf"/>
</dbReference>
<evidence type="ECO:0000259" key="10">
    <source>
        <dbReference type="PROSITE" id="PS50158"/>
    </source>
</evidence>
<dbReference type="AlphaFoldDB" id="A0A0C2ITH5"/>
<proteinExistence type="predicted"/>
<dbReference type="InterPro" id="IPR050951">
    <property type="entry name" value="Retrovirus_Pol_polyprotein"/>
</dbReference>
<dbReference type="CDD" id="cd01647">
    <property type="entry name" value="RT_LTR"/>
    <property type="match status" value="1"/>
</dbReference>
<dbReference type="OrthoDB" id="5990438at2759"/>
<evidence type="ECO:0000256" key="1">
    <source>
        <dbReference type="ARBA" id="ARBA00022670"/>
    </source>
</evidence>
<dbReference type="PANTHER" id="PTHR37984:SF5">
    <property type="entry name" value="PROTEIN NYNRIN-LIKE"/>
    <property type="match status" value="1"/>
</dbReference>
<accession>A0A0C2ITH5</accession>
<keyword evidence="4" id="KW-0540">Nuclease</keyword>
<gene>
    <name evidence="12" type="ORF">RF11_01074</name>
</gene>
<dbReference type="FunFam" id="3.10.10.10:FF:000007">
    <property type="entry name" value="Retrovirus-related Pol polyprotein from transposon 17.6-like Protein"/>
    <property type="match status" value="1"/>
</dbReference>
<evidence type="ECO:0000256" key="6">
    <source>
        <dbReference type="ARBA" id="ARBA00022801"/>
    </source>
</evidence>
<dbReference type="GO" id="GO:0004519">
    <property type="term" value="F:endonuclease activity"/>
    <property type="evidence" value="ECO:0007669"/>
    <property type="project" value="UniProtKB-KW"/>
</dbReference>
<keyword evidence="6" id="KW-0378">Hydrolase</keyword>
<feature type="coiled-coil region" evidence="9">
    <location>
        <begin position="183"/>
        <end position="210"/>
    </location>
</feature>
<evidence type="ECO:0000256" key="9">
    <source>
        <dbReference type="SAM" id="Coils"/>
    </source>
</evidence>
<keyword evidence="1" id="KW-0645">Protease</keyword>
<dbReference type="GO" id="GO:0003676">
    <property type="term" value="F:nucleic acid binding"/>
    <property type="evidence" value="ECO:0007669"/>
    <property type="project" value="InterPro"/>
</dbReference>
<dbReference type="Gene3D" id="2.40.70.10">
    <property type="entry name" value="Acid Proteases"/>
    <property type="match status" value="1"/>
</dbReference>
<dbReference type="InterPro" id="IPR036875">
    <property type="entry name" value="Znf_CCHC_sf"/>
</dbReference>
<dbReference type="CDD" id="cd00303">
    <property type="entry name" value="retropepsin_like"/>
    <property type="match status" value="1"/>
</dbReference>
<dbReference type="Gene3D" id="3.10.10.10">
    <property type="entry name" value="HIV Type 1 Reverse Transcriptase, subunit A, domain 1"/>
    <property type="match status" value="1"/>
</dbReference>
<name>A0A0C2ITH5_THEKT</name>
<dbReference type="SUPFAM" id="SSF56672">
    <property type="entry name" value="DNA/RNA polymerases"/>
    <property type="match status" value="1"/>
</dbReference>
<dbReference type="EMBL" id="JWZT01002718">
    <property type="protein sequence ID" value="KII68714.1"/>
    <property type="molecule type" value="Genomic_DNA"/>
</dbReference>
<evidence type="ECO:0000256" key="8">
    <source>
        <dbReference type="PROSITE-ProRule" id="PRU00047"/>
    </source>
</evidence>
<dbReference type="InterPro" id="IPR000477">
    <property type="entry name" value="RT_dom"/>
</dbReference>
<reference evidence="12 13" key="1">
    <citation type="journal article" date="2014" name="Genome Biol. Evol.">
        <title>The genome of the myxosporean Thelohanellus kitauei shows adaptations to nutrient acquisition within its fish host.</title>
        <authorList>
            <person name="Yang Y."/>
            <person name="Xiong J."/>
            <person name="Zhou Z."/>
            <person name="Huo F."/>
            <person name="Miao W."/>
            <person name="Ran C."/>
            <person name="Liu Y."/>
            <person name="Zhang J."/>
            <person name="Feng J."/>
            <person name="Wang M."/>
            <person name="Wang M."/>
            <person name="Wang L."/>
            <person name="Yao B."/>
        </authorList>
    </citation>
    <scope>NUCLEOTIDE SEQUENCE [LARGE SCALE GENOMIC DNA]</scope>
    <source>
        <strain evidence="12">Wuqing</strain>
    </source>
</reference>
<evidence type="ECO:0000256" key="3">
    <source>
        <dbReference type="ARBA" id="ARBA00022695"/>
    </source>
</evidence>
<dbReference type="GO" id="GO:0004190">
    <property type="term" value="F:aspartic-type endopeptidase activity"/>
    <property type="evidence" value="ECO:0007669"/>
    <property type="project" value="InterPro"/>
</dbReference>